<reference evidence="2" key="1">
    <citation type="submission" date="2016-01" db="EMBL/GenBank/DDBJ databases">
        <authorList>
            <person name="Storey N.H."/>
            <person name="Neuman B.W."/>
        </authorList>
    </citation>
    <scope>NUCLEOTIDE SEQUENCE [LARGE SCALE GENOMIC DNA]</scope>
    <source>
        <strain evidence="2">NCPPB 2472</strain>
    </source>
</reference>
<name>A0A0X1T093_PSEAA</name>
<sequence>MRYKFALLASIAISVFSIQSHAADNLCDLNLEKIDEVLVTASQNLEGGATDNLKQAKKEALAAKKAGDIDKCINLTQRVLSNAENSTMGGGGSR</sequence>
<accession>A0A0X1T093</accession>
<evidence type="ECO:0000313" key="1">
    <source>
        <dbReference type="EMBL" id="AMB85483.1"/>
    </source>
</evidence>
<protein>
    <recommendedName>
        <fullName evidence="3">DUF1090 domain-containing protein</fullName>
    </recommendedName>
</protein>
<dbReference type="OrthoDB" id="7026422at2"/>
<proteinExistence type="predicted"/>
<evidence type="ECO:0008006" key="3">
    <source>
        <dbReference type="Google" id="ProtNLM"/>
    </source>
</evidence>
<dbReference type="EMBL" id="CP014135">
    <property type="protein sequence ID" value="AMB85483.1"/>
    <property type="molecule type" value="Genomic_DNA"/>
</dbReference>
<keyword evidence="2" id="KW-1185">Reference proteome</keyword>
<evidence type="ECO:0000313" key="2">
    <source>
        <dbReference type="Proteomes" id="UP000063229"/>
    </source>
</evidence>
<dbReference type="AlphaFoldDB" id="A0A0X1T093"/>
<dbReference type="RefSeq" id="WP_017131602.1">
    <property type="nucleotide sequence ID" value="NZ_CP014135.1"/>
</dbReference>
<dbReference type="Proteomes" id="UP000063229">
    <property type="component" value="Chromosome"/>
</dbReference>
<dbReference type="KEGG" id="pagb:AWM79_09295"/>
<gene>
    <name evidence="1" type="ORF">AWM79_09295</name>
</gene>
<organism evidence="1 2">
    <name type="scientific">Pseudomonas agarici</name>
    <dbReference type="NCBI Taxonomy" id="46677"/>
    <lineage>
        <taxon>Bacteria</taxon>
        <taxon>Pseudomonadati</taxon>
        <taxon>Pseudomonadota</taxon>
        <taxon>Gammaproteobacteria</taxon>
        <taxon>Pseudomonadales</taxon>
        <taxon>Pseudomonadaceae</taxon>
        <taxon>Pseudomonas</taxon>
    </lineage>
</organism>